<dbReference type="InterPro" id="IPR004358">
    <property type="entry name" value="Sig_transdc_His_kin-like_C"/>
</dbReference>
<gene>
    <name evidence="10" type="ORF">SAMN06296010_1460</name>
</gene>
<dbReference type="GO" id="GO:0009927">
    <property type="term" value="F:histidine phosphotransfer kinase activity"/>
    <property type="evidence" value="ECO:0007669"/>
    <property type="project" value="TreeGrafter"/>
</dbReference>
<dbReference type="InterPro" id="IPR035965">
    <property type="entry name" value="PAS-like_dom_sf"/>
</dbReference>
<evidence type="ECO:0000256" key="8">
    <source>
        <dbReference type="SAM" id="Phobius"/>
    </source>
</evidence>
<dbReference type="EC" id="2.7.13.3" evidence="3"/>
<dbReference type="PRINTS" id="PR00344">
    <property type="entry name" value="BCTRLSENSOR"/>
</dbReference>
<dbReference type="InterPro" id="IPR005467">
    <property type="entry name" value="His_kinase_dom"/>
</dbReference>
<evidence type="ECO:0000259" key="9">
    <source>
        <dbReference type="PROSITE" id="PS50109"/>
    </source>
</evidence>
<evidence type="ECO:0000256" key="1">
    <source>
        <dbReference type="ARBA" id="ARBA00000085"/>
    </source>
</evidence>
<dbReference type="Pfam" id="PF08448">
    <property type="entry name" value="PAS_4"/>
    <property type="match status" value="1"/>
</dbReference>
<dbReference type="GO" id="GO:0005886">
    <property type="term" value="C:plasma membrane"/>
    <property type="evidence" value="ECO:0007669"/>
    <property type="project" value="UniProtKB-SubCell"/>
</dbReference>
<name>A0A1X7JKI5_9MICO</name>
<dbReference type="PANTHER" id="PTHR43047:SF72">
    <property type="entry name" value="OSMOSENSING HISTIDINE PROTEIN KINASE SLN1"/>
    <property type="match status" value="1"/>
</dbReference>
<dbReference type="SUPFAM" id="SSF55874">
    <property type="entry name" value="ATPase domain of HSP90 chaperone/DNA topoisomerase II/histidine kinase"/>
    <property type="match status" value="1"/>
</dbReference>
<keyword evidence="8" id="KW-0472">Membrane</keyword>
<organism evidence="10 11">
    <name type="scientific">Agreia pratensis</name>
    <dbReference type="NCBI Taxonomy" id="150121"/>
    <lineage>
        <taxon>Bacteria</taxon>
        <taxon>Bacillati</taxon>
        <taxon>Actinomycetota</taxon>
        <taxon>Actinomycetes</taxon>
        <taxon>Micrococcales</taxon>
        <taxon>Microbacteriaceae</taxon>
        <taxon>Agreia</taxon>
    </lineage>
</organism>
<feature type="transmembrane region" description="Helical" evidence="8">
    <location>
        <begin position="20"/>
        <end position="43"/>
    </location>
</feature>
<feature type="transmembrane region" description="Helical" evidence="8">
    <location>
        <begin position="105"/>
        <end position="130"/>
    </location>
</feature>
<dbReference type="STRING" id="150121.SAMN06296010_1460"/>
<reference evidence="11" key="1">
    <citation type="submission" date="2017-04" db="EMBL/GenBank/DDBJ databases">
        <authorList>
            <person name="Varghese N."/>
            <person name="Submissions S."/>
        </authorList>
    </citation>
    <scope>NUCLEOTIDE SEQUENCE [LARGE SCALE GENOMIC DNA]</scope>
    <source>
        <strain evidence="11">VKM Ac-2510</strain>
    </source>
</reference>
<dbReference type="Gene3D" id="3.30.565.10">
    <property type="entry name" value="Histidine kinase-like ATPase, C-terminal domain"/>
    <property type="match status" value="1"/>
</dbReference>
<dbReference type="OrthoDB" id="9757990at2"/>
<keyword evidence="5" id="KW-0808">Transferase</keyword>
<dbReference type="GO" id="GO:0000155">
    <property type="term" value="F:phosphorelay sensor kinase activity"/>
    <property type="evidence" value="ECO:0007669"/>
    <property type="project" value="InterPro"/>
</dbReference>
<dbReference type="Pfam" id="PF00512">
    <property type="entry name" value="HisKA"/>
    <property type="match status" value="1"/>
</dbReference>
<keyword evidence="4" id="KW-0597">Phosphoprotein</keyword>
<feature type="transmembrane region" description="Helical" evidence="8">
    <location>
        <begin position="150"/>
        <end position="169"/>
    </location>
</feature>
<dbReference type="SUPFAM" id="SSF55785">
    <property type="entry name" value="PYP-like sensor domain (PAS domain)"/>
    <property type="match status" value="1"/>
</dbReference>
<dbReference type="Gene3D" id="3.30.450.20">
    <property type="entry name" value="PAS domain"/>
    <property type="match status" value="1"/>
</dbReference>
<dbReference type="CDD" id="cd00075">
    <property type="entry name" value="HATPase"/>
    <property type="match status" value="1"/>
</dbReference>
<feature type="domain" description="Histidine kinase" evidence="9">
    <location>
        <begin position="331"/>
        <end position="547"/>
    </location>
</feature>
<evidence type="ECO:0000256" key="7">
    <source>
        <dbReference type="ARBA" id="ARBA00023012"/>
    </source>
</evidence>
<dbReference type="PANTHER" id="PTHR43047">
    <property type="entry name" value="TWO-COMPONENT HISTIDINE PROTEIN KINASE"/>
    <property type="match status" value="1"/>
</dbReference>
<dbReference type="EMBL" id="FXAY01000002">
    <property type="protein sequence ID" value="SMG28366.1"/>
    <property type="molecule type" value="Genomic_DNA"/>
</dbReference>
<dbReference type="FunFam" id="3.30.565.10:FF:000006">
    <property type="entry name" value="Sensor histidine kinase WalK"/>
    <property type="match status" value="1"/>
</dbReference>
<keyword evidence="8" id="KW-1133">Transmembrane helix</keyword>
<dbReference type="InterPro" id="IPR013656">
    <property type="entry name" value="PAS_4"/>
</dbReference>
<dbReference type="InterPro" id="IPR003594">
    <property type="entry name" value="HATPase_dom"/>
</dbReference>
<evidence type="ECO:0000256" key="4">
    <source>
        <dbReference type="ARBA" id="ARBA00022553"/>
    </source>
</evidence>
<sequence length="562" mass="61034">MMVAVSGDSGAAVRSAVERSVFLSQLLVTGATLVLVAISFIVAPSDLASPMFFAGVVSIFSVTGLAAAVPWRLVPKIWIAALPVLDILAIGLIRQDQPLLGATLLFVFPVIWMSMHFRFWGAVTSVVLPAVLTWGGELIRDGGVAIDPSVLPRLGVVPIVLAFVATTVYSTTRRAAAQRSLLQQQADLFDQALQASRRQKQTLDELFDAVDFGVIGFDGSGRVNLINRAQREMATPFGLGEGSILPSVIYREDRTTAYEEYDRPFQRALRGETVDRETVWFGEPGEVQAAILTSSRPVIDEHGAYDGGVIVFRDITAELKAVKARDDLVASVSHELRTPLTSIVGYTELALDEDIPDSTRSMLEITSRNADRMLGIVADLLAAASESTQTLLLVFEPCDLAQIVRDGIESITPVASESHLTFVVDELEPLVFDADAFRLRQVVDNIFSNAVKYNSPHGRIEVALRTVDHGFAELRVHDTGRGMTDAEQAHLFDRFYRADSVRNSAVHGTGLGLSISRDIIHQHGGELRLESARGKGTTAIVTLPMREREAALESDSSSKGTP</sequence>
<proteinExistence type="predicted"/>
<comment type="catalytic activity">
    <reaction evidence="1">
        <text>ATP + protein L-histidine = ADP + protein N-phospho-L-histidine.</text>
        <dbReference type="EC" id="2.7.13.3"/>
    </reaction>
</comment>
<keyword evidence="7" id="KW-0902">Two-component regulatory system</keyword>
<dbReference type="CDD" id="cd00082">
    <property type="entry name" value="HisKA"/>
    <property type="match status" value="1"/>
</dbReference>
<evidence type="ECO:0000313" key="11">
    <source>
        <dbReference type="Proteomes" id="UP000193244"/>
    </source>
</evidence>
<dbReference type="Pfam" id="PF02518">
    <property type="entry name" value="HATPase_c"/>
    <property type="match status" value="1"/>
</dbReference>
<feature type="transmembrane region" description="Helical" evidence="8">
    <location>
        <begin position="50"/>
        <end position="71"/>
    </location>
</feature>
<evidence type="ECO:0000256" key="3">
    <source>
        <dbReference type="ARBA" id="ARBA00012438"/>
    </source>
</evidence>
<keyword evidence="8" id="KW-0812">Transmembrane</keyword>
<comment type="subcellular location">
    <subcellularLocation>
        <location evidence="2">Cell membrane</location>
    </subcellularLocation>
</comment>
<dbReference type="InterPro" id="IPR036097">
    <property type="entry name" value="HisK_dim/P_sf"/>
</dbReference>
<evidence type="ECO:0000256" key="5">
    <source>
        <dbReference type="ARBA" id="ARBA00022679"/>
    </source>
</evidence>
<dbReference type="SMART" id="SM00387">
    <property type="entry name" value="HATPase_c"/>
    <property type="match status" value="1"/>
</dbReference>
<evidence type="ECO:0000256" key="2">
    <source>
        <dbReference type="ARBA" id="ARBA00004236"/>
    </source>
</evidence>
<dbReference type="PROSITE" id="PS50109">
    <property type="entry name" value="HIS_KIN"/>
    <property type="match status" value="1"/>
</dbReference>
<dbReference type="InterPro" id="IPR003661">
    <property type="entry name" value="HisK_dim/P_dom"/>
</dbReference>
<dbReference type="Proteomes" id="UP000193244">
    <property type="component" value="Unassembled WGS sequence"/>
</dbReference>
<protein>
    <recommendedName>
        <fullName evidence="3">histidine kinase</fullName>
        <ecNumber evidence="3">2.7.13.3</ecNumber>
    </recommendedName>
</protein>
<keyword evidence="6 10" id="KW-0418">Kinase</keyword>
<dbReference type="SUPFAM" id="SSF47384">
    <property type="entry name" value="Homodimeric domain of signal transducing histidine kinase"/>
    <property type="match status" value="1"/>
</dbReference>
<evidence type="ECO:0000313" key="10">
    <source>
        <dbReference type="EMBL" id="SMG28366.1"/>
    </source>
</evidence>
<dbReference type="AlphaFoldDB" id="A0A1X7JKI5"/>
<evidence type="ECO:0000256" key="6">
    <source>
        <dbReference type="ARBA" id="ARBA00022777"/>
    </source>
</evidence>
<keyword evidence="11" id="KW-1185">Reference proteome</keyword>
<dbReference type="SMART" id="SM00388">
    <property type="entry name" value="HisKA"/>
    <property type="match status" value="1"/>
</dbReference>
<dbReference type="InterPro" id="IPR036890">
    <property type="entry name" value="HATPase_C_sf"/>
</dbReference>
<dbReference type="Gene3D" id="1.10.287.130">
    <property type="match status" value="1"/>
</dbReference>
<feature type="transmembrane region" description="Helical" evidence="8">
    <location>
        <begin position="77"/>
        <end position="93"/>
    </location>
</feature>
<accession>A0A1X7JKI5</accession>